<dbReference type="PANTHER" id="PTHR32309:SF13">
    <property type="entry name" value="FERRIC ENTEROBACTIN TRANSPORT PROTEIN FEPE"/>
    <property type="match status" value="1"/>
</dbReference>
<dbReference type="InterPro" id="IPR050445">
    <property type="entry name" value="Bact_polysacc_biosynth/exp"/>
</dbReference>
<sequence>MLDLTLDNAQVESQVEVLRSERLAAWVVKDLKLATDPEFQADPSRMNAHPGAGSSGDADRDEAQRLRTTVANLAKHVGVRRIGQSYVIEISAWSTRADLAAQIANAYASAYLRDQFDAKSQGARQGVDWLKLRITELRGTLNNAARAVEDFKSKNGLVTAGTNLLVEQQLSEMNTELVSARAQTTQSAARLARVRAVGGAAAGSASVGEALNNQVITNLRERQQNAIAKEAEFRDRYGPTHESVVKAQADAAQAETEIATEMQRIAQTYLSDYEIAVERERALEGEVGKLVAVVDKRRQSKVVLSEMEAQAESYRKMYQNLLEKLTETSQKETLPISNARIVAPANAPLGKSSPKTGLILALGAAFGLLGGTVYATVRVGLDRTVRTAEDVSHATRLDCLGLMPFIAGKRSGGKGGKVARPIGFEVLEAPFSAFSRALRRTKIAIDASRESRTMTTIGIVSTASGEGKTSIALNLGALYAQAHLRTLLVDADFRKADLTRANAPMATAGLVEVLESDADAIQSTRLPNLDLLPLVFTMPIAQSSDILSSRQASVLLAALSTSYDIVILDLAAMQDSADVRAVGRLLDGLLLVAAWGETEAAVLSEATHALDASGAHVFGVVLNKIRDTASVSQSI</sequence>
<dbReference type="InterPro" id="IPR005702">
    <property type="entry name" value="Wzc-like_C"/>
</dbReference>
<name>A0A7W6AIF0_9HYPH</name>
<dbReference type="Proteomes" id="UP000517759">
    <property type="component" value="Unassembled WGS sequence"/>
</dbReference>
<dbReference type="EMBL" id="JACIDN010000006">
    <property type="protein sequence ID" value="MBB3903923.1"/>
    <property type="molecule type" value="Genomic_DNA"/>
</dbReference>
<dbReference type="SUPFAM" id="SSF52540">
    <property type="entry name" value="P-loop containing nucleoside triphosphate hydrolases"/>
    <property type="match status" value="1"/>
</dbReference>
<dbReference type="CDD" id="cd05387">
    <property type="entry name" value="BY-kinase"/>
    <property type="match status" value="1"/>
</dbReference>
<dbReference type="GO" id="GO:0004713">
    <property type="term" value="F:protein tyrosine kinase activity"/>
    <property type="evidence" value="ECO:0007669"/>
    <property type="project" value="TreeGrafter"/>
</dbReference>
<evidence type="ECO:0000256" key="2">
    <source>
        <dbReference type="ARBA" id="ARBA00022840"/>
    </source>
</evidence>
<dbReference type="AlphaFoldDB" id="A0A7W6AIF0"/>
<evidence type="ECO:0000259" key="6">
    <source>
        <dbReference type="Pfam" id="PF13807"/>
    </source>
</evidence>
<keyword evidence="2" id="KW-0067">ATP-binding</keyword>
<feature type="region of interest" description="Disordered" evidence="4">
    <location>
        <begin position="38"/>
        <end position="62"/>
    </location>
</feature>
<gene>
    <name evidence="7" type="ORF">GGR33_003437</name>
</gene>
<evidence type="ECO:0000256" key="1">
    <source>
        <dbReference type="ARBA" id="ARBA00022741"/>
    </source>
</evidence>
<dbReference type="InterPro" id="IPR032807">
    <property type="entry name" value="GNVR"/>
</dbReference>
<dbReference type="GO" id="GO:0005886">
    <property type="term" value="C:plasma membrane"/>
    <property type="evidence" value="ECO:0007669"/>
    <property type="project" value="TreeGrafter"/>
</dbReference>
<evidence type="ECO:0000256" key="4">
    <source>
        <dbReference type="SAM" id="MobiDB-lite"/>
    </source>
</evidence>
<keyword evidence="1" id="KW-0547">Nucleotide-binding</keyword>
<protein>
    <submittedName>
        <fullName evidence="7">Succinoglycan biosynthesis transport protein ExoP</fullName>
    </submittedName>
</protein>
<dbReference type="InterPro" id="IPR002586">
    <property type="entry name" value="CobQ/CobB/MinD/ParA_Nub-bd_dom"/>
</dbReference>
<keyword evidence="3" id="KW-0175">Coiled coil</keyword>
<organism evidence="7 8">
    <name type="scientific">Methylobacterium brachythecii</name>
    <dbReference type="NCBI Taxonomy" id="1176177"/>
    <lineage>
        <taxon>Bacteria</taxon>
        <taxon>Pseudomonadati</taxon>
        <taxon>Pseudomonadota</taxon>
        <taxon>Alphaproteobacteria</taxon>
        <taxon>Hyphomicrobiales</taxon>
        <taxon>Methylobacteriaceae</taxon>
        <taxon>Methylobacterium</taxon>
    </lineage>
</organism>
<evidence type="ECO:0000313" key="7">
    <source>
        <dbReference type="EMBL" id="MBB3903923.1"/>
    </source>
</evidence>
<comment type="caution">
    <text evidence="7">The sequence shown here is derived from an EMBL/GenBank/DDBJ whole genome shotgun (WGS) entry which is preliminary data.</text>
</comment>
<dbReference type="InterPro" id="IPR027417">
    <property type="entry name" value="P-loop_NTPase"/>
</dbReference>
<evidence type="ECO:0000259" key="5">
    <source>
        <dbReference type="Pfam" id="PF01656"/>
    </source>
</evidence>
<accession>A0A7W6AIF0</accession>
<feature type="domain" description="CobQ/CobB/MinD/ParA nucleotide binding" evidence="5">
    <location>
        <begin position="457"/>
        <end position="628"/>
    </location>
</feature>
<evidence type="ECO:0000313" key="8">
    <source>
        <dbReference type="Proteomes" id="UP000517759"/>
    </source>
</evidence>
<proteinExistence type="predicted"/>
<evidence type="ECO:0000256" key="3">
    <source>
        <dbReference type="SAM" id="Coils"/>
    </source>
</evidence>
<dbReference type="PANTHER" id="PTHR32309">
    <property type="entry name" value="TYROSINE-PROTEIN KINASE"/>
    <property type="match status" value="1"/>
</dbReference>
<feature type="domain" description="Tyrosine-protein kinase G-rich" evidence="6">
    <location>
        <begin position="304"/>
        <end position="378"/>
    </location>
</feature>
<dbReference type="Pfam" id="PF01656">
    <property type="entry name" value="CbiA"/>
    <property type="match status" value="1"/>
</dbReference>
<dbReference type="Gene3D" id="3.40.50.300">
    <property type="entry name" value="P-loop containing nucleotide triphosphate hydrolases"/>
    <property type="match status" value="1"/>
</dbReference>
<dbReference type="Pfam" id="PF13807">
    <property type="entry name" value="GNVR"/>
    <property type="match status" value="1"/>
</dbReference>
<reference evidence="7 8" key="1">
    <citation type="submission" date="2020-08" db="EMBL/GenBank/DDBJ databases">
        <title>Genomic Encyclopedia of Type Strains, Phase IV (KMG-IV): sequencing the most valuable type-strain genomes for metagenomic binning, comparative biology and taxonomic classification.</title>
        <authorList>
            <person name="Goeker M."/>
        </authorList>
    </citation>
    <scope>NUCLEOTIDE SEQUENCE [LARGE SCALE GENOMIC DNA]</scope>
    <source>
        <strain evidence="7 8">DSM 24105</strain>
    </source>
</reference>
<feature type="coiled-coil region" evidence="3">
    <location>
        <begin position="304"/>
        <end position="331"/>
    </location>
</feature>